<accession>A0A6B3KNH5</accession>
<protein>
    <submittedName>
        <fullName evidence="5">TonB-dependent receptor</fullName>
    </submittedName>
</protein>
<keyword evidence="3" id="KW-0998">Cell outer membrane</keyword>
<keyword evidence="2" id="KW-0472">Membrane</keyword>
<keyword evidence="5" id="KW-0675">Receptor</keyword>
<dbReference type="Pfam" id="PF00593">
    <property type="entry name" value="TonB_dep_Rec_b-barrel"/>
    <property type="match status" value="1"/>
</dbReference>
<feature type="non-terminal residue" evidence="5">
    <location>
        <position position="79"/>
    </location>
</feature>
<evidence type="ECO:0000256" key="2">
    <source>
        <dbReference type="ARBA" id="ARBA00023136"/>
    </source>
</evidence>
<dbReference type="Gene3D" id="2.40.170.20">
    <property type="entry name" value="TonB-dependent receptor, beta-barrel domain"/>
    <property type="match status" value="1"/>
</dbReference>
<gene>
    <name evidence="5" type="ORF">G3W62_21030</name>
</gene>
<dbReference type="AlphaFoldDB" id="A0A6B3KNH5"/>
<name>A0A6B3KNH5_XANEU</name>
<dbReference type="EMBL" id="JAAGYV010000376">
    <property type="protein sequence ID" value="NEK75207.1"/>
    <property type="molecule type" value="Genomic_DNA"/>
</dbReference>
<dbReference type="InterPro" id="IPR000531">
    <property type="entry name" value="Beta-barrel_TonB"/>
</dbReference>
<dbReference type="SUPFAM" id="SSF56935">
    <property type="entry name" value="Porins"/>
    <property type="match status" value="1"/>
</dbReference>
<dbReference type="InterPro" id="IPR036942">
    <property type="entry name" value="Beta-barrel_TonB_sf"/>
</dbReference>
<comment type="caution">
    <text evidence="5">The sequence shown here is derived from an EMBL/GenBank/DDBJ whole genome shotgun (WGS) entry which is preliminary data.</text>
</comment>
<evidence type="ECO:0000256" key="1">
    <source>
        <dbReference type="ARBA" id="ARBA00004442"/>
    </source>
</evidence>
<reference evidence="5" key="1">
    <citation type="submission" date="2019-11" db="EMBL/GenBank/DDBJ databases">
        <title>Genome-resolved metagenomics to study the prevalence of co-infection and intraspecific heterogeneity among plant pathogen metapopulations.</title>
        <authorList>
            <person name="Newberry E."/>
            <person name="Bhandari R."/>
            <person name="Kemble J."/>
            <person name="Sikora E."/>
            <person name="Potnis N."/>
        </authorList>
    </citation>
    <scope>NUCLEOTIDE SEQUENCE</scope>
    <source>
        <strain evidence="5">Xe_Pep_Tuscaloosa_18b</strain>
    </source>
</reference>
<dbReference type="GO" id="GO:0009279">
    <property type="term" value="C:cell outer membrane"/>
    <property type="evidence" value="ECO:0007669"/>
    <property type="project" value="UniProtKB-SubCell"/>
</dbReference>
<proteinExistence type="predicted"/>
<comment type="subcellular location">
    <subcellularLocation>
        <location evidence="1">Cell outer membrane</location>
    </subcellularLocation>
</comment>
<organism evidence="5">
    <name type="scientific">Xanthomonas euvesicatoria</name>
    <dbReference type="NCBI Taxonomy" id="456327"/>
    <lineage>
        <taxon>Bacteria</taxon>
        <taxon>Pseudomonadati</taxon>
        <taxon>Pseudomonadota</taxon>
        <taxon>Gammaproteobacteria</taxon>
        <taxon>Lysobacterales</taxon>
        <taxon>Lysobacteraceae</taxon>
        <taxon>Xanthomonas</taxon>
    </lineage>
</organism>
<sequence>SKNIAAFGFTPFGTSQAAFDRSRSTLEPEESQTVQVGYRVQDAQFQLSADAYFTKFSNRLLTTSPCTAVQTCAAILSNV</sequence>
<evidence type="ECO:0000256" key="3">
    <source>
        <dbReference type="ARBA" id="ARBA00023237"/>
    </source>
</evidence>
<evidence type="ECO:0000259" key="4">
    <source>
        <dbReference type="Pfam" id="PF00593"/>
    </source>
</evidence>
<evidence type="ECO:0000313" key="5">
    <source>
        <dbReference type="EMBL" id="NEK75207.1"/>
    </source>
</evidence>
<feature type="non-terminal residue" evidence="5">
    <location>
        <position position="1"/>
    </location>
</feature>
<feature type="domain" description="TonB-dependent receptor-like beta-barrel" evidence="4">
    <location>
        <begin position="15"/>
        <end position="78"/>
    </location>
</feature>